<dbReference type="RefSeq" id="WP_234044839.1">
    <property type="nucleotide sequence ID" value="NZ_JAENII010000009.1"/>
</dbReference>
<dbReference type="AlphaFoldDB" id="A0A934R9V7"/>
<keyword evidence="1" id="KW-1133">Transmembrane helix</keyword>
<feature type="transmembrane region" description="Helical" evidence="1">
    <location>
        <begin position="151"/>
        <end position="170"/>
    </location>
</feature>
<proteinExistence type="predicted"/>
<evidence type="ECO:0000313" key="2">
    <source>
        <dbReference type="EMBL" id="MBK1827834.1"/>
    </source>
</evidence>
<dbReference type="Proteomes" id="UP000658278">
    <property type="component" value="Unassembled WGS sequence"/>
</dbReference>
<comment type="caution">
    <text evidence="2">The sequence shown here is derived from an EMBL/GenBank/DDBJ whole genome shotgun (WGS) entry which is preliminary data.</text>
</comment>
<keyword evidence="1" id="KW-0812">Transmembrane</keyword>
<evidence type="ECO:0008006" key="4">
    <source>
        <dbReference type="Google" id="ProtNLM"/>
    </source>
</evidence>
<gene>
    <name evidence="2" type="ORF">JIN81_12455</name>
</gene>
<dbReference type="EMBL" id="JAENII010000009">
    <property type="protein sequence ID" value="MBK1827834.1"/>
    <property type="molecule type" value="Genomic_DNA"/>
</dbReference>
<organism evidence="2 3">
    <name type="scientific">Haloferula rosea</name>
    <dbReference type="NCBI Taxonomy" id="490093"/>
    <lineage>
        <taxon>Bacteria</taxon>
        <taxon>Pseudomonadati</taxon>
        <taxon>Verrucomicrobiota</taxon>
        <taxon>Verrucomicrobiia</taxon>
        <taxon>Verrucomicrobiales</taxon>
        <taxon>Verrucomicrobiaceae</taxon>
        <taxon>Haloferula</taxon>
    </lineage>
</organism>
<protein>
    <recommendedName>
        <fullName evidence="4">VanZ family protein</fullName>
    </recommendedName>
</protein>
<keyword evidence="1" id="KW-0472">Membrane</keyword>
<accession>A0A934R9V7</accession>
<evidence type="ECO:0000256" key="1">
    <source>
        <dbReference type="SAM" id="Phobius"/>
    </source>
</evidence>
<feature type="transmembrane region" description="Helical" evidence="1">
    <location>
        <begin position="308"/>
        <end position="325"/>
    </location>
</feature>
<name>A0A934R9V7_9BACT</name>
<evidence type="ECO:0000313" key="3">
    <source>
        <dbReference type="Proteomes" id="UP000658278"/>
    </source>
</evidence>
<sequence>MPLENAAFHPLRHIEATQASPLHRFVVDARSLELPRLPGSSPINHAINLPVGSTTRFLHSRISIEAIDLVVGSKRWESGRVLIMFHDKTDRLMSTIPLGSAEFDQRFDGLELVAEFPDHAAEAKLVFQNLGSSGLLRIDELIITPVIESRWWTIGRWVVAAGWFGWFFVLSGRETNSWLRRLLAAGVVLYLAASLAFPGPWKPHRAIGQGFQLAPTRGELAFEAGSASLESIPAPIDKIDRGDTLIVRLKHRLRSIRPVLHAGLFVVITLGLASLVGMPGGGRLAIALAIAIEGSQVAYGFKWELSDFWDLAFNLLGVAIGLAFFSRTLQPVMQKLLATDRIIPERRRG</sequence>
<reference evidence="2" key="1">
    <citation type="submission" date="2021-01" db="EMBL/GenBank/DDBJ databases">
        <title>Modified the classification status of verrucomicrobia.</title>
        <authorList>
            <person name="Feng X."/>
        </authorList>
    </citation>
    <scope>NUCLEOTIDE SEQUENCE</scope>
    <source>
        <strain evidence="2">KCTC 22201</strain>
    </source>
</reference>
<feature type="transmembrane region" description="Helical" evidence="1">
    <location>
        <begin position="259"/>
        <end position="277"/>
    </location>
</feature>
<keyword evidence="3" id="KW-1185">Reference proteome</keyword>